<keyword evidence="7" id="KW-0446">Lipid-binding</keyword>
<feature type="coiled-coil region" evidence="9">
    <location>
        <begin position="726"/>
        <end position="753"/>
    </location>
</feature>
<evidence type="ECO:0000256" key="10">
    <source>
        <dbReference type="SAM" id="MobiDB-lite"/>
    </source>
</evidence>
<organism evidence="12 13">
    <name type="scientific">Magnusiomyces paraingens</name>
    <dbReference type="NCBI Taxonomy" id="2606893"/>
    <lineage>
        <taxon>Eukaryota</taxon>
        <taxon>Fungi</taxon>
        <taxon>Dikarya</taxon>
        <taxon>Ascomycota</taxon>
        <taxon>Saccharomycotina</taxon>
        <taxon>Dipodascomycetes</taxon>
        <taxon>Dipodascales</taxon>
        <taxon>Dipodascaceae</taxon>
        <taxon>Magnusiomyces</taxon>
    </lineage>
</organism>
<dbReference type="Pfam" id="PF00023">
    <property type="entry name" value="Ank"/>
    <property type="match status" value="1"/>
</dbReference>
<dbReference type="GeneID" id="43580034"/>
<proteinExistence type="inferred from homology"/>
<dbReference type="Pfam" id="PF01237">
    <property type="entry name" value="Oxysterol_BP"/>
    <property type="match status" value="1"/>
</dbReference>
<accession>A0A5E8BAT5</accession>
<keyword evidence="2" id="KW-0813">Transport</keyword>
<name>A0A5E8BAT5_9ASCO</name>
<evidence type="ECO:0000256" key="3">
    <source>
        <dbReference type="ARBA" id="ARBA00022553"/>
    </source>
</evidence>
<dbReference type="PRINTS" id="PR01415">
    <property type="entry name" value="ANKYRIN"/>
</dbReference>
<dbReference type="InterPro" id="IPR037239">
    <property type="entry name" value="OSBP_sf"/>
</dbReference>
<dbReference type="PROSITE" id="PS50297">
    <property type="entry name" value="ANK_REP_REGION"/>
    <property type="match status" value="2"/>
</dbReference>
<reference evidence="12 13" key="1">
    <citation type="submission" date="2019-09" db="EMBL/GenBank/DDBJ databases">
        <authorList>
            <person name="Brejova B."/>
        </authorList>
    </citation>
    <scope>NUCLEOTIDE SEQUENCE [LARGE SCALE GENOMIC DNA]</scope>
</reference>
<dbReference type="SUPFAM" id="SSF48403">
    <property type="entry name" value="Ankyrin repeat"/>
    <property type="match status" value="1"/>
</dbReference>
<feature type="domain" description="PH" evidence="11">
    <location>
        <begin position="306"/>
        <end position="401"/>
    </location>
</feature>
<dbReference type="InterPro" id="IPR001849">
    <property type="entry name" value="PH_domain"/>
</dbReference>
<evidence type="ECO:0000256" key="4">
    <source>
        <dbReference type="ARBA" id="ARBA00022737"/>
    </source>
</evidence>
<keyword evidence="13" id="KW-1185">Reference proteome</keyword>
<dbReference type="GO" id="GO:0005829">
    <property type="term" value="C:cytosol"/>
    <property type="evidence" value="ECO:0007669"/>
    <property type="project" value="TreeGrafter"/>
</dbReference>
<dbReference type="GO" id="GO:0006897">
    <property type="term" value="P:endocytosis"/>
    <property type="evidence" value="ECO:0007669"/>
    <property type="project" value="TreeGrafter"/>
</dbReference>
<dbReference type="GO" id="GO:0005635">
    <property type="term" value="C:nuclear envelope"/>
    <property type="evidence" value="ECO:0007669"/>
    <property type="project" value="TreeGrafter"/>
</dbReference>
<dbReference type="SMART" id="SM00248">
    <property type="entry name" value="ANK"/>
    <property type="match status" value="3"/>
</dbReference>
<evidence type="ECO:0000256" key="1">
    <source>
        <dbReference type="ARBA" id="ARBA00008842"/>
    </source>
</evidence>
<dbReference type="InterPro" id="IPR036770">
    <property type="entry name" value="Ankyrin_rpt-contain_sf"/>
</dbReference>
<feature type="compositionally biased region" description="Acidic residues" evidence="10">
    <location>
        <begin position="513"/>
        <end position="526"/>
    </location>
</feature>
<gene>
    <name evidence="12" type="ORF">SAPINGB_P001211</name>
</gene>
<feature type="region of interest" description="Disordered" evidence="10">
    <location>
        <begin position="1253"/>
        <end position="1283"/>
    </location>
</feature>
<evidence type="ECO:0000259" key="11">
    <source>
        <dbReference type="PROSITE" id="PS50003"/>
    </source>
</evidence>
<dbReference type="GO" id="GO:0005886">
    <property type="term" value="C:plasma membrane"/>
    <property type="evidence" value="ECO:0007669"/>
    <property type="project" value="TreeGrafter"/>
</dbReference>
<evidence type="ECO:0000313" key="13">
    <source>
        <dbReference type="Proteomes" id="UP000398389"/>
    </source>
</evidence>
<feature type="region of interest" description="Disordered" evidence="10">
    <location>
        <begin position="273"/>
        <end position="306"/>
    </location>
</feature>
<dbReference type="GO" id="GO:0032934">
    <property type="term" value="F:sterol binding"/>
    <property type="evidence" value="ECO:0007669"/>
    <property type="project" value="TreeGrafter"/>
</dbReference>
<evidence type="ECO:0000256" key="6">
    <source>
        <dbReference type="ARBA" id="ARBA00023055"/>
    </source>
</evidence>
<keyword evidence="5 8" id="KW-0040">ANK repeat</keyword>
<feature type="repeat" description="ANK" evidence="8">
    <location>
        <begin position="101"/>
        <end position="129"/>
    </location>
</feature>
<dbReference type="PROSITE" id="PS50003">
    <property type="entry name" value="PH_DOMAIN"/>
    <property type="match status" value="1"/>
</dbReference>
<dbReference type="GO" id="GO:0034727">
    <property type="term" value="P:piecemeal microautophagy of the nucleus"/>
    <property type="evidence" value="ECO:0007669"/>
    <property type="project" value="TreeGrafter"/>
</dbReference>
<feature type="repeat" description="ANK" evidence="8">
    <location>
        <begin position="202"/>
        <end position="234"/>
    </location>
</feature>
<dbReference type="PANTHER" id="PTHR10972:SF205">
    <property type="entry name" value="OXYSTEROL-BINDING PROTEIN 1"/>
    <property type="match status" value="1"/>
</dbReference>
<evidence type="ECO:0000256" key="8">
    <source>
        <dbReference type="PROSITE-ProRule" id="PRU00023"/>
    </source>
</evidence>
<dbReference type="Pfam" id="PF00169">
    <property type="entry name" value="PH"/>
    <property type="match status" value="1"/>
</dbReference>
<dbReference type="FunFam" id="2.30.29.30:FF:000061">
    <property type="entry name" value="Oxysterol binding protein 1"/>
    <property type="match status" value="1"/>
</dbReference>
<dbReference type="GO" id="GO:0006887">
    <property type="term" value="P:exocytosis"/>
    <property type="evidence" value="ECO:0007669"/>
    <property type="project" value="TreeGrafter"/>
</dbReference>
<dbReference type="Gene3D" id="3.30.70.3490">
    <property type="match status" value="1"/>
</dbReference>
<dbReference type="Gene3D" id="2.30.29.30">
    <property type="entry name" value="Pleckstrin-homology domain (PH domain)/Phosphotyrosine-binding domain (PTB)"/>
    <property type="match status" value="1"/>
</dbReference>
<evidence type="ECO:0000256" key="5">
    <source>
        <dbReference type="ARBA" id="ARBA00023043"/>
    </source>
</evidence>
<protein>
    <recommendedName>
        <fullName evidence="11">PH domain-containing protein</fullName>
    </recommendedName>
</protein>
<dbReference type="EMBL" id="CABVLU010000001">
    <property type="protein sequence ID" value="VVT46433.1"/>
    <property type="molecule type" value="Genomic_DNA"/>
</dbReference>
<evidence type="ECO:0000256" key="2">
    <source>
        <dbReference type="ARBA" id="ARBA00022448"/>
    </source>
</evidence>
<feature type="coiled-coil region" evidence="9">
    <location>
        <begin position="624"/>
        <end position="651"/>
    </location>
</feature>
<dbReference type="SUPFAM" id="SSF50729">
    <property type="entry name" value="PH domain-like"/>
    <property type="match status" value="1"/>
</dbReference>
<dbReference type="GO" id="GO:0030011">
    <property type="term" value="P:maintenance of cell polarity"/>
    <property type="evidence" value="ECO:0007669"/>
    <property type="project" value="TreeGrafter"/>
</dbReference>
<dbReference type="RefSeq" id="XP_031851825.1">
    <property type="nucleotide sequence ID" value="XM_031995934.1"/>
</dbReference>
<dbReference type="PROSITE" id="PS50088">
    <property type="entry name" value="ANK_REPEAT"/>
    <property type="match status" value="2"/>
</dbReference>
<sequence>MSTQDNSPKVATEANENLEINILLLKLIQAFQANSKTDVDSLIEKNASLIKLNKSQGPLGPNDIYILHAAVQVASPEMIRHLLHKFPDAPAFDINAPEPHTGNTPLHIAAKFGRSDVVMYLLSFDEKINDMLTNNDGKQPVEVARTPELAEAMQVVRAQFLEKVATRMKKAFTRSDIKTLETILANPRANALLDINGQNPDTGTTVLHDAVRARNVPMVEFILSHGGDPLLRNSKGVLPIDLTKDDTIRRLLKQSTKSQQVVLQSTSINPALLKNRNQKSLDKKQGGTDDSSAGAPADHPSLMGPPPTMKGFLKKWTNFTSGYKLRWFVLENGVLSYYKRQDDTANACRGSINMRNARLHLDSSEKLQFEVLSGTSVKFHLKSNHPIETNRWVWALNNAIQYAKDQDRIKSQNPRKYQSNRTNSISSLGNGTPSTAHLDTQLSSSQAQKVSSHKASNSSQSIGARPTSVLSDDASSHSHNVARLVHMNNVAMEQRERDSGIDQQHDKDVEQFEDDYDDDDDDDENDFLNREEPPYTAEIASASDSITVALDSVQKVLNSLSDSINHGTLTNDELKTGLSTLEQALNMTTTLVNQYTSHVSNRELYYTTKLERSNQLQDLWTKSIHELEVEKAKVQEELHKAIQKKRQANKVLREVAGGAAVGTGLLSHRTSIVYKPRRESFIYPESETVIHSENGTNVPVSKTTTNVEESVAAQAAAAAAATLIPVDSTKLNLNDLNNKLQTVEIESESESELEDEFFDALGSGDEGYIEEPQPPNVMSIYNKVSQRGHEVKHDLHKEHAQLKEAPLSTNILPSAVVHPAQPQHPAPVPPVPQTQQYESMLATQPQIQQQPLTQEKVVEPGFGAAAEVPATTASAYAPSLVEGKVSPPSSSVAPSVLENEDTYNLTEVQREKLEDIVKDNSFAGYEDGPRKRLKMDGDDRPKISLWGVLKNLIGKDMTRMTLPVSFNECTNLLQRSAEDMEYTYLLDKAAAAVSDAGERMAYIAAFAASSYSSTTERVAKPFNPLLGETFEYARPDRGYRMFSEQVSHHPPIGALMAESPRWDFYGASNVKSKFYGRSFDINPLGLWYITLRPNKGDDVAEEEVYSFRKVTSSVVGIITGSPVVDNYGDMEIINYTNGYKCTLKFKARGWRSDGAYEVRGTVFDKAENPQWIVGGRWNDKIFGKKLASREAELVSNGKAGDLGEKSNRVLLWKVNPRPKAPFNLTAFAITLNDIPNRLIPWLASTDTRFRPDQRAMEEGRYDDAADDKHRVEEKQRDARRKREAEGVSYSPLWFEQVRHPLSGQEYWRYKGNYWECRAQHDWEGVPDIY</sequence>
<dbReference type="Pfam" id="PF12796">
    <property type="entry name" value="Ank_2"/>
    <property type="match status" value="1"/>
</dbReference>
<evidence type="ECO:0000256" key="9">
    <source>
        <dbReference type="SAM" id="Coils"/>
    </source>
</evidence>
<feature type="region of interest" description="Disordered" evidence="10">
    <location>
        <begin position="513"/>
        <end position="535"/>
    </location>
</feature>
<dbReference type="SMART" id="SM00233">
    <property type="entry name" value="PH"/>
    <property type="match status" value="1"/>
</dbReference>
<keyword evidence="3" id="KW-0597">Phosphoprotein</keyword>
<dbReference type="Proteomes" id="UP000398389">
    <property type="component" value="Unassembled WGS sequence"/>
</dbReference>
<dbReference type="SUPFAM" id="SSF144000">
    <property type="entry name" value="Oxysterol-binding protein-like"/>
    <property type="match status" value="1"/>
</dbReference>
<keyword evidence="9" id="KW-0175">Coiled coil</keyword>
<evidence type="ECO:0000313" key="12">
    <source>
        <dbReference type="EMBL" id="VVT46433.1"/>
    </source>
</evidence>
<dbReference type="FunFam" id="2.40.160.120:FF:000001">
    <property type="entry name" value="Oxysterol-binding protein"/>
    <property type="match status" value="1"/>
</dbReference>
<dbReference type="PANTHER" id="PTHR10972">
    <property type="entry name" value="OXYSTEROL-BINDING PROTEIN-RELATED"/>
    <property type="match status" value="1"/>
</dbReference>
<dbReference type="GO" id="GO:0097038">
    <property type="term" value="C:perinuclear endoplasmic reticulum"/>
    <property type="evidence" value="ECO:0007669"/>
    <property type="project" value="TreeGrafter"/>
</dbReference>
<dbReference type="CDD" id="cd13292">
    <property type="entry name" value="PH_Osh1p_Osh2p_yeast"/>
    <property type="match status" value="1"/>
</dbReference>
<dbReference type="Gene3D" id="1.25.40.20">
    <property type="entry name" value="Ankyrin repeat-containing domain"/>
    <property type="match status" value="2"/>
</dbReference>
<dbReference type="Gene3D" id="2.40.160.120">
    <property type="match status" value="1"/>
</dbReference>
<comment type="similarity">
    <text evidence="1">Belongs to the OSBP family.</text>
</comment>
<dbReference type="OrthoDB" id="1854502at2759"/>
<dbReference type="InterPro" id="IPR011993">
    <property type="entry name" value="PH-like_dom_sf"/>
</dbReference>
<feature type="compositionally biased region" description="Polar residues" evidence="10">
    <location>
        <begin position="411"/>
        <end position="462"/>
    </location>
</feature>
<evidence type="ECO:0000256" key="7">
    <source>
        <dbReference type="ARBA" id="ARBA00023121"/>
    </source>
</evidence>
<keyword evidence="4" id="KW-0677">Repeat</keyword>
<dbReference type="InterPro" id="IPR000648">
    <property type="entry name" value="Oxysterol-bd"/>
</dbReference>
<feature type="region of interest" description="Disordered" evidence="10">
    <location>
        <begin position="405"/>
        <end position="477"/>
    </location>
</feature>
<keyword evidence="6" id="KW-0445">Lipid transport</keyword>
<dbReference type="GO" id="GO:0120009">
    <property type="term" value="P:intermembrane lipid transfer"/>
    <property type="evidence" value="ECO:0007669"/>
    <property type="project" value="UniProtKB-ARBA"/>
</dbReference>
<dbReference type="InterPro" id="IPR002110">
    <property type="entry name" value="Ankyrin_rpt"/>
</dbReference>